<evidence type="ECO:0000256" key="1">
    <source>
        <dbReference type="SAM" id="SignalP"/>
    </source>
</evidence>
<protein>
    <submittedName>
        <fullName evidence="2">Uncharacterized protein</fullName>
    </submittedName>
</protein>
<accession>A0A6H1P3V5</accession>
<dbReference type="EMBL" id="CP051128">
    <property type="protein sequence ID" value="QIZ08274.1"/>
    <property type="molecule type" value="Genomic_DNA"/>
</dbReference>
<reference evidence="2 3" key="1">
    <citation type="submission" date="2020-04" db="EMBL/GenBank/DDBJ databases">
        <title>Genome-Wide Identification of 5-Methylcytosine Sites in Bacterial Genomes By High-Throughput Sequencing of MspJI Restriction Fragments.</title>
        <authorList>
            <person name="Wu V."/>
        </authorList>
    </citation>
    <scope>NUCLEOTIDE SEQUENCE [LARGE SCALE GENOMIC DNA]</scope>
    <source>
        <strain evidence="2 3">S2</strain>
    </source>
</reference>
<proteinExistence type="predicted"/>
<name>A0A6H1P3V5_PRIMG</name>
<dbReference type="AlphaFoldDB" id="A0A6H1P3V5"/>
<gene>
    <name evidence="2" type="ORF">HFZ78_17340</name>
</gene>
<feature type="chain" id="PRO_5026049970" evidence="1">
    <location>
        <begin position="24"/>
        <end position="203"/>
    </location>
</feature>
<reference evidence="2 3" key="2">
    <citation type="submission" date="2020-04" db="EMBL/GenBank/DDBJ databases">
        <authorList>
            <person name="Fomenkov A."/>
            <person name="Anton B.P."/>
            <person name="Roberts R.J."/>
        </authorList>
    </citation>
    <scope>NUCLEOTIDE SEQUENCE [LARGE SCALE GENOMIC DNA]</scope>
    <source>
        <strain evidence="2 3">S2</strain>
    </source>
</reference>
<feature type="signal peptide" evidence="1">
    <location>
        <begin position="1"/>
        <end position="23"/>
    </location>
</feature>
<organism evidence="2 3">
    <name type="scientific">Priestia megaterium</name>
    <name type="common">Bacillus megaterium</name>
    <dbReference type="NCBI Taxonomy" id="1404"/>
    <lineage>
        <taxon>Bacteria</taxon>
        <taxon>Bacillati</taxon>
        <taxon>Bacillota</taxon>
        <taxon>Bacilli</taxon>
        <taxon>Bacillales</taxon>
        <taxon>Bacillaceae</taxon>
        <taxon>Priestia</taxon>
    </lineage>
</organism>
<dbReference type="Proteomes" id="UP000501868">
    <property type="component" value="Chromosome"/>
</dbReference>
<sequence length="203" mass="22394">MRKVKVLILTVVFLLTMALPAMAQSNSPVYKGSFQGTSFYGSEGTVDTSVDLSTNFEGKDSYILYYQTYDYEKDEYYYGSAVVPATKAVIDINKGTAKVNQTVEVYKVDFTCDEEGNCTGDETPAGTKSINLTWAFNLKSYSTSKYSEKNVQIDFDEYIKLSKGTFKDYNNVSVSGTVDGKGTDSFEYYGGNVSTGSSFAIIK</sequence>
<evidence type="ECO:0000313" key="3">
    <source>
        <dbReference type="Proteomes" id="UP000501868"/>
    </source>
</evidence>
<keyword evidence="1" id="KW-0732">Signal</keyword>
<evidence type="ECO:0000313" key="2">
    <source>
        <dbReference type="EMBL" id="QIZ08274.1"/>
    </source>
</evidence>